<feature type="chain" id="PRO_5030548510" description="Bifunctional inhibitor/plant lipid transfer protein/seed storage helical domain-containing protein" evidence="1">
    <location>
        <begin position="26"/>
        <end position="122"/>
    </location>
</feature>
<keyword evidence="1" id="KW-0732">Signal</keyword>
<dbReference type="EnsemblPlants" id="AUR62018503-RA">
    <property type="protein sequence ID" value="AUR62018503-RA:cds"/>
    <property type="gene ID" value="AUR62018503"/>
</dbReference>
<dbReference type="AlphaFoldDB" id="A0A803LTF9"/>
<accession>A0A803LTF9</accession>
<feature type="signal peptide" evidence="1">
    <location>
        <begin position="1"/>
        <end position="25"/>
    </location>
</feature>
<feature type="domain" description="Bifunctional inhibitor/plant lipid transfer protein/seed storage helical" evidence="2">
    <location>
        <begin position="35"/>
        <end position="117"/>
    </location>
</feature>
<reference evidence="3" key="2">
    <citation type="submission" date="2021-03" db="UniProtKB">
        <authorList>
            <consortium name="EnsemblPlants"/>
        </authorList>
    </citation>
    <scope>IDENTIFICATION</scope>
</reference>
<evidence type="ECO:0000256" key="1">
    <source>
        <dbReference type="SAM" id="SignalP"/>
    </source>
</evidence>
<dbReference type="InterPro" id="IPR036312">
    <property type="entry name" value="Bifun_inhib/LTP/seed_sf"/>
</dbReference>
<dbReference type="SUPFAM" id="SSF47699">
    <property type="entry name" value="Bifunctional inhibitor/lipid-transfer protein/seed storage 2S albumin"/>
    <property type="match status" value="1"/>
</dbReference>
<dbReference type="Pfam" id="PF14547">
    <property type="entry name" value="Hydrophob_seed"/>
    <property type="match status" value="1"/>
</dbReference>
<evidence type="ECO:0000313" key="4">
    <source>
        <dbReference type="Proteomes" id="UP000596660"/>
    </source>
</evidence>
<dbReference type="Gramene" id="AUR62018503-RA">
    <property type="protein sequence ID" value="AUR62018503-RA:cds"/>
    <property type="gene ID" value="AUR62018503"/>
</dbReference>
<name>A0A803LTF9_CHEQI</name>
<dbReference type="CDD" id="cd01958">
    <property type="entry name" value="HPS_like"/>
    <property type="match status" value="1"/>
</dbReference>
<evidence type="ECO:0000313" key="3">
    <source>
        <dbReference type="EnsemblPlants" id="AUR62018503-RA:cds"/>
    </source>
</evidence>
<organism evidence="3 4">
    <name type="scientific">Chenopodium quinoa</name>
    <name type="common">Quinoa</name>
    <dbReference type="NCBI Taxonomy" id="63459"/>
    <lineage>
        <taxon>Eukaryota</taxon>
        <taxon>Viridiplantae</taxon>
        <taxon>Streptophyta</taxon>
        <taxon>Embryophyta</taxon>
        <taxon>Tracheophyta</taxon>
        <taxon>Spermatophyta</taxon>
        <taxon>Magnoliopsida</taxon>
        <taxon>eudicotyledons</taxon>
        <taxon>Gunneridae</taxon>
        <taxon>Pentapetalae</taxon>
        <taxon>Caryophyllales</taxon>
        <taxon>Chenopodiaceae</taxon>
        <taxon>Chenopodioideae</taxon>
        <taxon>Atripliceae</taxon>
        <taxon>Chenopodium</taxon>
    </lineage>
</organism>
<keyword evidence="4" id="KW-1185">Reference proteome</keyword>
<dbReference type="SMART" id="SM00499">
    <property type="entry name" value="AAI"/>
    <property type="match status" value="1"/>
</dbReference>
<dbReference type="Gene3D" id="1.10.110.10">
    <property type="entry name" value="Plant lipid-transfer and hydrophobic proteins"/>
    <property type="match status" value="1"/>
</dbReference>
<evidence type="ECO:0000259" key="2">
    <source>
        <dbReference type="SMART" id="SM00499"/>
    </source>
</evidence>
<protein>
    <recommendedName>
        <fullName evidence="2">Bifunctional inhibitor/plant lipid transfer protein/seed storage helical domain-containing protein</fullName>
    </recommendedName>
</protein>
<dbReference type="PANTHER" id="PTHR31731">
    <property type="match status" value="1"/>
</dbReference>
<dbReference type="InterPro" id="IPR027923">
    <property type="entry name" value="Hydrophob_seed_dom"/>
</dbReference>
<dbReference type="InterPro" id="IPR051636">
    <property type="entry name" value="Plant_LTP/defense-related"/>
</dbReference>
<dbReference type="OMA" id="HPHYPAN"/>
<dbReference type="InterPro" id="IPR016140">
    <property type="entry name" value="Bifunc_inhib/LTP/seed_store"/>
</dbReference>
<sequence length="122" mass="12935">MAPRSTTSIALFLVLNLVLFNFTFAIDTTQSLNACPSDSLKLNVCADVLDVVHLRIGSSKRDSCCSIVGNLINLNAATCLCTAVHANVLGLTNLDLDVALNALVNYCGSELPIGFHCPPLQT</sequence>
<reference evidence="3" key="1">
    <citation type="journal article" date="2017" name="Nature">
        <title>The genome of Chenopodium quinoa.</title>
        <authorList>
            <person name="Jarvis D.E."/>
            <person name="Ho Y.S."/>
            <person name="Lightfoot D.J."/>
            <person name="Schmoeckel S.M."/>
            <person name="Li B."/>
            <person name="Borm T.J.A."/>
            <person name="Ohyanagi H."/>
            <person name="Mineta K."/>
            <person name="Michell C.T."/>
            <person name="Saber N."/>
            <person name="Kharbatia N.M."/>
            <person name="Rupper R.R."/>
            <person name="Sharp A.R."/>
            <person name="Dally N."/>
            <person name="Boughton B.A."/>
            <person name="Woo Y.H."/>
            <person name="Gao G."/>
            <person name="Schijlen E.G.W.M."/>
            <person name="Guo X."/>
            <person name="Momin A.A."/>
            <person name="Negrao S."/>
            <person name="Al-Babili S."/>
            <person name="Gehring C."/>
            <person name="Roessner U."/>
            <person name="Jung C."/>
            <person name="Murphy K."/>
            <person name="Arold S.T."/>
            <person name="Gojobori T."/>
            <person name="van der Linden C.G."/>
            <person name="van Loo E.N."/>
            <person name="Jellen E.N."/>
            <person name="Maughan P.J."/>
            <person name="Tester M."/>
        </authorList>
    </citation>
    <scope>NUCLEOTIDE SEQUENCE [LARGE SCALE GENOMIC DNA]</scope>
    <source>
        <strain evidence="3">cv. PI 614886</strain>
    </source>
</reference>
<proteinExistence type="predicted"/>
<dbReference type="Proteomes" id="UP000596660">
    <property type="component" value="Unplaced"/>
</dbReference>